<feature type="transmembrane region" description="Helical" evidence="7">
    <location>
        <begin position="81"/>
        <end position="105"/>
    </location>
</feature>
<feature type="transmembrane region" description="Helical" evidence="7">
    <location>
        <begin position="263"/>
        <end position="283"/>
    </location>
</feature>
<gene>
    <name evidence="10" type="primary">glpG</name>
    <name evidence="10" type="ORF">SIN8267_02639</name>
</gene>
<dbReference type="InterPro" id="IPR031976">
    <property type="entry name" value="NRho"/>
</dbReference>
<feature type="domain" description="Rhomboid protease N-terminal" evidence="9">
    <location>
        <begin position="1"/>
        <end position="62"/>
    </location>
</feature>
<keyword evidence="5 7" id="KW-1133">Transmembrane helix</keyword>
<feature type="domain" description="Peptidase S54 rhomboid" evidence="8">
    <location>
        <begin position="140"/>
        <end position="278"/>
    </location>
</feature>
<evidence type="ECO:0000313" key="10">
    <source>
        <dbReference type="EMBL" id="CAH0992507.1"/>
    </source>
</evidence>
<feature type="transmembrane region" description="Helical" evidence="7">
    <location>
        <begin position="149"/>
        <end position="168"/>
    </location>
</feature>
<evidence type="ECO:0000256" key="2">
    <source>
        <dbReference type="ARBA" id="ARBA00009045"/>
    </source>
</evidence>
<dbReference type="SUPFAM" id="SSF144091">
    <property type="entry name" value="Rhomboid-like"/>
    <property type="match status" value="1"/>
</dbReference>
<dbReference type="PANTHER" id="PTHR43731">
    <property type="entry name" value="RHOMBOID PROTEASE"/>
    <property type="match status" value="1"/>
</dbReference>
<dbReference type="Gene3D" id="1.20.1540.10">
    <property type="entry name" value="Rhomboid-like"/>
    <property type="match status" value="1"/>
</dbReference>
<comment type="caution">
    <text evidence="10">The sequence shown here is derived from an EMBL/GenBank/DDBJ whole genome shotgun (WGS) entry which is preliminary data.</text>
</comment>
<organism evidence="10 11">
    <name type="scientific">Sinobacterium norvegicum</name>
    <dbReference type="NCBI Taxonomy" id="1641715"/>
    <lineage>
        <taxon>Bacteria</taxon>
        <taxon>Pseudomonadati</taxon>
        <taxon>Pseudomonadota</taxon>
        <taxon>Gammaproteobacteria</taxon>
        <taxon>Cellvibrionales</taxon>
        <taxon>Spongiibacteraceae</taxon>
        <taxon>Sinobacterium</taxon>
    </lineage>
</organism>
<feature type="transmembrane region" description="Helical" evidence="7">
    <location>
        <begin position="203"/>
        <end position="224"/>
    </location>
</feature>
<dbReference type="InterPro" id="IPR038244">
    <property type="entry name" value="NRho_sf"/>
</dbReference>
<evidence type="ECO:0000256" key="4">
    <source>
        <dbReference type="ARBA" id="ARBA00022801"/>
    </source>
</evidence>
<keyword evidence="11" id="KW-1185">Reference proteome</keyword>
<dbReference type="Pfam" id="PF01694">
    <property type="entry name" value="Rhomboid"/>
    <property type="match status" value="1"/>
</dbReference>
<dbReference type="GO" id="GO:0008233">
    <property type="term" value="F:peptidase activity"/>
    <property type="evidence" value="ECO:0007669"/>
    <property type="project" value="UniProtKB-KW"/>
</dbReference>
<dbReference type="Pfam" id="PF16733">
    <property type="entry name" value="NRho"/>
    <property type="match status" value="1"/>
</dbReference>
<evidence type="ECO:0000256" key="3">
    <source>
        <dbReference type="ARBA" id="ARBA00022692"/>
    </source>
</evidence>
<reference evidence="10" key="1">
    <citation type="submission" date="2021-12" db="EMBL/GenBank/DDBJ databases">
        <authorList>
            <person name="Rodrigo-Torres L."/>
            <person name="Arahal R. D."/>
            <person name="Lucena T."/>
        </authorList>
    </citation>
    <scope>NUCLEOTIDE SEQUENCE</scope>
    <source>
        <strain evidence="10">CECT 8267</strain>
    </source>
</reference>
<dbReference type="InterPro" id="IPR035952">
    <property type="entry name" value="Rhomboid-like_sf"/>
</dbReference>
<comment type="subcellular location">
    <subcellularLocation>
        <location evidence="1">Membrane</location>
        <topology evidence="1">Multi-pass membrane protein</topology>
    </subcellularLocation>
</comment>
<feature type="transmembrane region" description="Helical" evidence="7">
    <location>
        <begin position="180"/>
        <end position="197"/>
    </location>
</feature>
<evidence type="ECO:0000256" key="5">
    <source>
        <dbReference type="ARBA" id="ARBA00022989"/>
    </source>
</evidence>
<proteinExistence type="inferred from homology"/>
<name>A0ABN8EJF7_9GAMM</name>
<dbReference type="EMBL" id="CAKLPX010000003">
    <property type="protein sequence ID" value="CAH0992507.1"/>
    <property type="molecule type" value="Genomic_DNA"/>
</dbReference>
<dbReference type="Gene3D" id="3.30.70.2080">
    <property type="match status" value="1"/>
</dbReference>
<sequence>MSAYRALSLSIDENIGELSRTLWAMKIEHQISEEAGQQVVDVFKQGDIEQVQGLYQQFQQGLLKPQQPVATQPRRRINWRLVLTVVPVTLMTILLSIAGTVIVSLDASQGWMHWFTFQDYFFQGPELYFMPAQDSWQTLEFWRLLTPTFLHFGLLHIVFNIVWMWFFGHRIELIQGRYQLLAVVLITALAANVAQFMMSPNTIFGGLSGVDSGLVGYVWVWSLLRRGEDFAVPKSLIYMMLVYLVVAASGIVTFFSGTSVANAAHFGGLFAGMAVAAVSVAIGRRYRLQP</sequence>
<feature type="transmembrane region" description="Helical" evidence="7">
    <location>
        <begin position="236"/>
        <end position="257"/>
    </location>
</feature>
<dbReference type="InterPro" id="IPR022764">
    <property type="entry name" value="Peptidase_S54_rhomboid_dom"/>
</dbReference>
<keyword evidence="4 10" id="KW-0378">Hydrolase</keyword>
<evidence type="ECO:0000256" key="1">
    <source>
        <dbReference type="ARBA" id="ARBA00004141"/>
    </source>
</evidence>
<dbReference type="PANTHER" id="PTHR43731:SF14">
    <property type="entry name" value="PRESENILIN-ASSOCIATED RHOMBOID-LIKE PROTEIN, MITOCHONDRIAL"/>
    <property type="match status" value="1"/>
</dbReference>
<evidence type="ECO:0000259" key="9">
    <source>
        <dbReference type="Pfam" id="PF16733"/>
    </source>
</evidence>
<evidence type="ECO:0000256" key="6">
    <source>
        <dbReference type="ARBA" id="ARBA00023136"/>
    </source>
</evidence>
<dbReference type="Proteomes" id="UP000838100">
    <property type="component" value="Unassembled WGS sequence"/>
</dbReference>
<evidence type="ECO:0000259" key="8">
    <source>
        <dbReference type="Pfam" id="PF01694"/>
    </source>
</evidence>
<dbReference type="GO" id="GO:0006508">
    <property type="term" value="P:proteolysis"/>
    <property type="evidence" value="ECO:0007669"/>
    <property type="project" value="UniProtKB-KW"/>
</dbReference>
<dbReference type="InterPro" id="IPR050925">
    <property type="entry name" value="Rhomboid_protease_S54"/>
</dbReference>
<accession>A0ABN8EJF7</accession>
<dbReference type="RefSeq" id="WP_237445191.1">
    <property type="nucleotide sequence ID" value="NZ_CAKLPX010000003.1"/>
</dbReference>
<keyword evidence="6 7" id="KW-0472">Membrane</keyword>
<keyword evidence="10" id="KW-0645">Protease</keyword>
<keyword evidence="3 7" id="KW-0812">Transmembrane</keyword>
<comment type="similarity">
    <text evidence="2">Belongs to the peptidase S54 family.</text>
</comment>
<dbReference type="EC" id="3.4.21.105" evidence="10"/>
<protein>
    <submittedName>
        <fullName evidence="10">Rhomboid protease GlpG</fullName>
        <ecNumber evidence="10">3.4.21.105</ecNumber>
    </submittedName>
</protein>
<evidence type="ECO:0000256" key="7">
    <source>
        <dbReference type="SAM" id="Phobius"/>
    </source>
</evidence>
<evidence type="ECO:0000313" key="11">
    <source>
        <dbReference type="Proteomes" id="UP000838100"/>
    </source>
</evidence>